<dbReference type="PANTHER" id="PTHR46663:SF3">
    <property type="entry name" value="SLL0267 PROTEIN"/>
    <property type="match status" value="1"/>
</dbReference>
<dbReference type="OrthoDB" id="9812260at2"/>
<dbReference type="Proteomes" id="UP000214720">
    <property type="component" value="Unassembled WGS sequence"/>
</dbReference>
<reference evidence="3" key="1">
    <citation type="submission" date="2017-01" db="EMBL/GenBank/DDBJ databases">
        <title>Genome Analysis of Deinococcus marmoris KOPRI26562.</title>
        <authorList>
            <person name="Kim J.H."/>
            <person name="Oh H.-M."/>
        </authorList>
    </citation>
    <scope>NUCLEOTIDE SEQUENCE [LARGE SCALE GENOMIC DNA]</scope>
    <source>
        <strain evidence="3">PAMC 26633</strain>
    </source>
</reference>
<dbReference type="Pfam" id="PF00990">
    <property type="entry name" value="GGDEF"/>
    <property type="match status" value="1"/>
</dbReference>
<evidence type="ECO:0000313" key="2">
    <source>
        <dbReference type="EMBL" id="OXC76516.1"/>
    </source>
</evidence>
<organism evidence="2 3">
    <name type="scientific">Caballeronia sordidicola</name>
    <name type="common">Burkholderia sordidicola</name>
    <dbReference type="NCBI Taxonomy" id="196367"/>
    <lineage>
        <taxon>Bacteria</taxon>
        <taxon>Pseudomonadati</taxon>
        <taxon>Pseudomonadota</taxon>
        <taxon>Betaproteobacteria</taxon>
        <taxon>Burkholderiales</taxon>
        <taxon>Burkholderiaceae</taxon>
        <taxon>Caballeronia</taxon>
    </lineage>
</organism>
<sequence length="270" mass="29038">MRFTQSPETQLRFELVMDIGRLITPANGTVAVILPNTATVVVARQVQFGGTRRLSAESTIALAAGAAWTRQQRQALGVRNSLRQGDRIVRTARFRLNSSWSCARRAFLSKLDTALRESRDGLAAVMFIDLDGFKAVNDTYGHLSGDNVLVEVAARIRHCVRNSDVVARLAGDEFTVLLAGSVSGKHAITGIAQVILQTLGQPMRIDGRVIQLSASIGVLVPEPSATLSSEVLLRAADDAMYRAKQAGKGRFVMQEISALNAPLAAVSSGR</sequence>
<dbReference type="SMART" id="SM00267">
    <property type="entry name" value="GGDEF"/>
    <property type="match status" value="1"/>
</dbReference>
<evidence type="ECO:0000259" key="1">
    <source>
        <dbReference type="PROSITE" id="PS50887"/>
    </source>
</evidence>
<accession>A0A226WZ85</accession>
<dbReference type="PANTHER" id="PTHR46663">
    <property type="entry name" value="DIGUANYLATE CYCLASE DGCT-RELATED"/>
    <property type="match status" value="1"/>
</dbReference>
<dbReference type="EMBL" id="MTHB01000123">
    <property type="protein sequence ID" value="OXC76516.1"/>
    <property type="molecule type" value="Genomic_DNA"/>
</dbReference>
<dbReference type="SUPFAM" id="SSF55073">
    <property type="entry name" value="Nucleotide cyclase"/>
    <property type="match status" value="1"/>
</dbReference>
<dbReference type="InterPro" id="IPR052163">
    <property type="entry name" value="DGC-Regulatory_Protein"/>
</dbReference>
<protein>
    <submittedName>
        <fullName evidence="2">Diguanylate cyclase/phosphodiesterase (GGDEF &amp; EAL domains) with PAS/PAC sensor(S)</fullName>
    </submittedName>
</protein>
<proteinExistence type="predicted"/>
<dbReference type="InterPro" id="IPR000160">
    <property type="entry name" value="GGDEF_dom"/>
</dbReference>
<dbReference type="Gene3D" id="3.30.70.270">
    <property type="match status" value="1"/>
</dbReference>
<feature type="domain" description="GGDEF" evidence="1">
    <location>
        <begin position="121"/>
        <end position="256"/>
    </location>
</feature>
<evidence type="ECO:0000313" key="3">
    <source>
        <dbReference type="Proteomes" id="UP000214720"/>
    </source>
</evidence>
<comment type="caution">
    <text evidence="2">The sequence shown here is derived from an EMBL/GenBank/DDBJ whole genome shotgun (WGS) entry which is preliminary data.</text>
</comment>
<dbReference type="PROSITE" id="PS50887">
    <property type="entry name" value="GGDEF"/>
    <property type="match status" value="1"/>
</dbReference>
<dbReference type="InterPro" id="IPR029787">
    <property type="entry name" value="Nucleotide_cyclase"/>
</dbReference>
<gene>
    <name evidence="2" type="ORF">BSU04_21105</name>
</gene>
<dbReference type="InterPro" id="IPR043128">
    <property type="entry name" value="Rev_trsase/Diguanyl_cyclase"/>
</dbReference>
<dbReference type="AlphaFoldDB" id="A0A226WZ85"/>
<name>A0A226WZ85_CABSO</name>
<dbReference type="CDD" id="cd01949">
    <property type="entry name" value="GGDEF"/>
    <property type="match status" value="1"/>
</dbReference>
<dbReference type="NCBIfam" id="TIGR00254">
    <property type="entry name" value="GGDEF"/>
    <property type="match status" value="1"/>
</dbReference>